<proteinExistence type="predicted"/>
<accession>A0A7J6UV93</accession>
<sequence length="144" mass="16419">MSLELMVLVGNFFVIGCIYTPDYLLEHWGMVFDPILNEWTSLPVPPSQTRLKIASGAAKIASCAVIDEKQFIVSLIFGSQLCVFDIESWNWSFIQLPRPCKRRRSLLSIFFRVALAQSPQNYGEGYVETPRLQHNCYRNRGGVT</sequence>
<evidence type="ECO:0000313" key="1">
    <source>
        <dbReference type="EMBL" id="KAF5176523.1"/>
    </source>
</evidence>
<gene>
    <name evidence="1" type="ORF">FRX31_033890</name>
</gene>
<dbReference type="OrthoDB" id="2003590at2759"/>
<dbReference type="SUPFAM" id="SSF117281">
    <property type="entry name" value="Kelch motif"/>
    <property type="match status" value="1"/>
</dbReference>
<dbReference type="InterPro" id="IPR015915">
    <property type="entry name" value="Kelch-typ_b-propeller"/>
</dbReference>
<reference evidence="1 2" key="1">
    <citation type="submission" date="2020-06" db="EMBL/GenBank/DDBJ databases">
        <title>Transcriptomic and genomic resources for Thalictrum thalictroides and T. hernandezii: Facilitating candidate gene discovery in an emerging model plant lineage.</title>
        <authorList>
            <person name="Arias T."/>
            <person name="Riano-Pachon D.M."/>
            <person name="Di Stilio V.S."/>
        </authorList>
    </citation>
    <scope>NUCLEOTIDE SEQUENCE [LARGE SCALE GENOMIC DNA]</scope>
    <source>
        <strain evidence="2">cv. WT478/WT964</strain>
        <tissue evidence="1">Leaves</tissue>
    </source>
</reference>
<evidence type="ECO:0008006" key="3">
    <source>
        <dbReference type="Google" id="ProtNLM"/>
    </source>
</evidence>
<name>A0A7J6UV93_THATH</name>
<comment type="caution">
    <text evidence="1">The sequence shown here is derived from an EMBL/GenBank/DDBJ whole genome shotgun (WGS) entry which is preliminary data.</text>
</comment>
<dbReference type="EMBL" id="JABWDY010042638">
    <property type="protein sequence ID" value="KAF5176523.1"/>
    <property type="molecule type" value="Genomic_DNA"/>
</dbReference>
<evidence type="ECO:0000313" key="2">
    <source>
        <dbReference type="Proteomes" id="UP000554482"/>
    </source>
</evidence>
<dbReference type="AlphaFoldDB" id="A0A7J6UV93"/>
<protein>
    <recommendedName>
        <fullName evidence="3">F-box/kelch-repeat protein</fullName>
    </recommendedName>
</protein>
<keyword evidence="2" id="KW-1185">Reference proteome</keyword>
<dbReference type="Proteomes" id="UP000554482">
    <property type="component" value="Unassembled WGS sequence"/>
</dbReference>
<organism evidence="1 2">
    <name type="scientific">Thalictrum thalictroides</name>
    <name type="common">Rue-anemone</name>
    <name type="synonym">Anemone thalictroides</name>
    <dbReference type="NCBI Taxonomy" id="46969"/>
    <lineage>
        <taxon>Eukaryota</taxon>
        <taxon>Viridiplantae</taxon>
        <taxon>Streptophyta</taxon>
        <taxon>Embryophyta</taxon>
        <taxon>Tracheophyta</taxon>
        <taxon>Spermatophyta</taxon>
        <taxon>Magnoliopsida</taxon>
        <taxon>Ranunculales</taxon>
        <taxon>Ranunculaceae</taxon>
        <taxon>Thalictroideae</taxon>
        <taxon>Thalictrum</taxon>
    </lineage>
</organism>
<feature type="non-terminal residue" evidence="1">
    <location>
        <position position="1"/>
    </location>
</feature>